<dbReference type="RefSeq" id="WP_377315160.1">
    <property type="nucleotide sequence ID" value="NZ_JBHUIY010000008.1"/>
</dbReference>
<dbReference type="Gene3D" id="2.40.10.10">
    <property type="entry name" value="Trypsin-like serine proteases"/>
    <property type="match status" value="2"/>
</dbReference>
<dbReference type="SMART" id="SM00671">
    <property type="entry name" value="SEL1"/>
    <property type="match status" value="6"/>
</dbReference>
<name>A0ABW5CBK2_9PROT</name>
<feature type="signal peptide" evidence="1">
    <location>
        <begin position="1"/>
        <end position="24"/>
    </location>
</feature>
<keyword evidence="3" id="KW-1185">Reference proteome</keyword>
<proteinExistence type="predicted"/>
<dbReference type="EMBL" id="JBHUIY010000008">
    <property type="protein sequence ID" value="MFD2233383.1"/>
    <property type="molecule type" value="Genomic_DNA"/>
</dbReference>
<dbReference type="PRINTS" id="PR00834">
    <property type="entry name" value="PROTEASES2C"/>
</dbReference>
<dbReference type="SUPFAM" id="SSF50494">
    <property type="entry name" value="Trypsin-like serine proteases"/>
    <property type="match status" value="1"/>
</dbReference>
<evidence type="ECO:0000313" key="2">
    <source>
        <dbReference type="EMBL" id="MFD2233383.1"/>
    </source>
</evidence>
<evidence type="ECO:0000256" key="1">
    <source>
        <dbReference type="SAM" id="SignalP"/>
    </source>
</evidence>
<dbReference type="InterPro" id="IPR001940">
    <property type="entry name" value="Peptidase_S1C"/>
</dbReference>
<dbReference type="Proteomes" id="UP001597296">
    <property type="component" value="Unassembled WGS sequence"/>
</dbReference>
<dbReference type="PANTHER" id="PTHR11102:SF160">
    <property type="entry name" value="ERAD-ASSOCIATED E3 UBIQUITIN-PROTEIN LIGASE COMPONENT HRD3"/>
    <property type="match status" value="1"/>
</dbReference>
<dbReference type="SUPFAM" id="SSF81901">
    <property type="entry name" value="HCP-like"/>
    <property type="match status" value="1"/>
</dbReference>
<gene>
    <name evidence="2" type="ORF">ACFSNB_06170</name>
</gene>
<evidence type="ECO:0000313" key="3">
    <source>
        <dbReference type="Proteomes" id="UP001597296"/>
    </source>
</evidence>
<dbReference type="InterPro" id="IPR043504">
    <property type="entry name" value="Peptidase_S1_PA_chymotrypsin"/>
</dbReference>
<dbReference type="InterPro" id="IPR009003">
    <property type="entry name" value="Peptidase_S1_PA"/>
</dbReference>
<dbReference type="Pfam" id="PF08238">
    <property type="entry name" value="Sel1"/>
    <property type="match status" value="6"/>
</dbReference>
<organism evidence="2 3">
    <name type="scientific">Phaeospirillum tilakii</name>
    <dbReference type="NCBI Taxonomy" id="741673"/>
    <lineage>
        <taxon>Bacteria</taxon>
        <taxon>Pseudomonadati</taxon>
        <taxon>Pseudomonadota</taxon>
        <taxon>Alphaproteobacteria</taxon>
        <taxon>Rhodospirillales</taxon>
        <taxon>Rhodospirillaceae</taxon>
        <taxon>Phaeospirillum</taxon>
    </lineage>
</organism>
<keyword evidence="1" id="KW-0732">Signal</keyword>
<dbReference type="Pfam" id="PF13365">
    <property type="entry name" value="Trypsin_2"/>
    <property type="match status" value="1"/>
</dbReference>
<dbReference type="InterPro" id="IPR050767">
    <property type="entry name" value="Sel1_AlgK"/>
</dbReference>
<dbReference type="PANTHER" id="PTHR11102">
    <property type="entry name" value="SEL-1-LIKE PROTEIN"/>
    <property type="match status" value="1"/>
</dbReference>
<dbReference type="InterPro" id="IPR006597">
    <property type="entry name" value="Sel1-like"/>
</dbReference>
<dbReference type="Gene3D" id="1.25.40.10">
    <property type="entry name" value="Tetratricopeptide repeat domain"/>
    <property type="match status" value="2"/>
</dbReference>
<reference evidence="3" key="1">
    <citation type="journal article" date="2019" name="Int. J. Syst. Evol. Microbiol.">
        <title>The Global Catalogue of Microorganisms (GCM) 10K type strain sequencing project: providing services to taxonomists for standard genome sequencing and annotation.</title>
        <authorList>
            <consortium name="The Broad Institute Genomics Platform"/>
            <consortium name="The Broad Institute Genome Sequencing Center for Infectious Disease"/>
            <person name="Wu L."/>
            <person name="Ma J."/>
        </authorList>
    </citation>
    <scope>NUCLEOTIDE SEQUENCE [LARGE SCALE GENOMIC DNA]</scope>
    <source>
        <strain evidence="3">KCTC 15012</strain>
    </source>
</reference>
<dbReference type="InterPro" id="IPR011990">
    <property type="entry name" value="TPR-like_helical_dom_sf"/>
</dbReference>
<accession>A0ABW5CBK2</accession>
<feature type="chain" id="PRO_5045536974" evidence="1">
    <location>
        <begin position="25"/>
        <end position="540"/>
    </location>
</feature>
<protein>
    <submittedName>
        <fullName evidence="2">Trypsin-like peptidase domain-containing protein</fullName>
    </submittedName>
</protein>
<comment type="caution">
    <text evidence="2">The sequence shown here is derived from an EMBL/GenBank/DDBJ whole genome shotgun (WGS) entry which is preliminary data.</text>
</comment>
<sequence>MSRRFLAGAAVALTLGLAAGPALAGLDEAGAAWQRRDFAAAAREYRPLAAEGQPLAMARLGQILFQGLGGVLPDEAEAVRLFKASAEAGEPTGQYWYGVAWLLGRGVAKDVGTAQVWLGRAAEHDVPEALHALGELYFNGGGVPRNETKAADYFRRAAELGHPASLEKMAELRWNGRGVAVDRPRAVADARRAAEAGRTVAQFILGVALLTGDGAAKNPAEAAQWFRRAAERGHAQSAHNLGAMLTTGNGLIPNLAEGYFWLAVGADRAPPPLKPNYTRERDAVAARLPAEDLARVRARLAAWQPATGPIPAAAPLPPPAVATPAAPVRGRMATGTGFAVSEEGAVLTNAHVVQNCRSITVTPPDGQPLPATLAARTDKDDLALLKTAWRGEPVHFRAGRPLRSGDEVVVIGFPLSSLLSREANVTAGVVSALNGLRGDQRFYQITAPVQKGNSGGPLADRNGAVVGVVSAKLNAIKVADQTGDLPQNINFAIKDEVVHRFLKATGVTAHPSPAEGPSLSVADVGEKVKRATMFIQCQMD</sequence>